<dbReference type="FunFam" id="3.40.1190.10:FF:000011">
    <property type="entry name" value="Folylpolyglutamate synthase/dihydrofolate synthase"/>
    <property type="match status" value="1"/>
</dbReference>
<dbReference type="EC" id="6.3.2.17" evidence="7"/>
<evidence type="ECO:0000256" key="16">
    <source>
        <dbReference type="ARBA" id="ARBA00030592"/>
    </source>
</evidence>
<evidence type="ECO:0000256" key="14">
    <source>
        <dbReference type="ARBA" id="ARBA00022909"/>
    </source>
</evidence>
<dbReference type="Proteomes" id="UP001221302">
    <property type="component" value="Unassembled WGS sequence"/>
</dbReference>
<evidence type="ECO:0000259" key="23">
    <source>
        <dbReference type="Pfam" id="PF02875"/>
    </source>
</evidence>
<dbReference type="InterPro" id="IPR004101">
    <property type="entry name" value="Mur_ligase_C"/>
</dbReference>
<evidence type="ECO:0000256" key="6">
    <source>
        <dbReference type="ARBA" id="ARBA00013023"/>
    </source>
</evidence>
<keyword evidence="11 22" id="KW-0547">Nucleotide-binding</keyword>
<evidence type="ECO:0000256" key="4">
    <source>
        <dbReference type="ARBA" id="ARBA00005150"/>
    </source>
</evidence>
<comment type="caution">
    <text evidence="25">The sequence shown here is derived from an EMBL/GenBank/DDBJ whole genome shotgun (WGS) entry which is preliminary data.</text>
</comment>
<dbReference type="PANTHER" id="PTHR11136">
    <property type="entry name" value="FOLYLPOLYGLUTAMATE SYNTHASE-RELATED"/>
    <property type="match status" value="1"/>
</dbReference>
<dbReference type="InterPro" id="IPR036615">
    <property type="entry name" value="Mur_ligase_C_dom_sf"/>
</dbReference>
<evidence type="ECO:0000259" key="24">
    <source>
        <dbReference type="Pfam" id="PF08245"/>
    </source>
</evidence>
<dbReference type="AlphaFoldDB" id="A0AAE3P1J9"/>
<evidence type="ECO:0000256" key="11">
    <source>
        <dbReference type="ARBA" id="ARBA00022741"/>
    </source>
</evidence>
<comment type="cofactor">
    <cofactor evidence="1">
        <name>Mg(2+)</name>
        <dbReference type="ChEBI" id="CHEBI:18420"/>
    </cofactor>
</comment>
<dbReference type="SUPFAM" id="SSF53623">
    <property type="entry name" value="MurD-like peptide ligases, catalytic domain"/>
    <property type="match status" value="1"/>
</dbReference>
<comment type="similarity">
    <text evidence="5 22">Belongs to the folylpolyglutamate synthase family.</text>
</comment>
<gene>
    <name evidence="25" type="ORF">P0M35_09495</name>
</gene>
<evidence type="ECO:0000256" key="21">
    <source>
        <dbReference type="ARBA" id="ARBA00049161"/>
    </source>
</evidence>
<dbReference type="GO" id="GO:0004326">
    <property type="term" value="F:tetrahydrofolylpolyglutamate synthase activity"/>
    <property type="evidence" value="ECO:0007669"/>
    <property type="project" value="UniProtKB-EC"/>
</dbReference>
<dbReference type="Pfam" id="PF08245">
    <property type="entry name" value="Mur_ligase_M"/>
    <property type="match status" value="1"/>
</dbReference>
<dbReference type="PANTHER" id="PTHR11136:SF0">
    <property type="entry name" value="DIHYDROFOLATE SYNTHETASE-RELATED"/>
    <property type="match status" value="1"/>
</dbReference>
<evidence type="ECO:0000313" key="26">
    <source>
        <dbReference type="Proteomes" id="UP001221302"/>
    </source>
</evidence>
<evidence type="ECO:0000256" key="2">
    <source>
        <dbReference type="ARBA" id="ARBA00002714"/>
    </source>
</evidence>
<proteinExistence type="inferred from homology"/>
<dbReference type="NCBIfam" id="TIGR01499">
    <property type="entry name" value="folC"/>
    <property type="match status" value="1"/>
</dbReference>
<evidence type="ECO:0000256" key="19">
    <source>
        <dbReference type="ARBA" id="ARBA00047808"/>
    </source>
</evidence>
<dbReference type="GO" id="GO:0008841">
    <property type="term" value="F:dihydrofolate synthase activity"/>
    <property type="evidence" value="ECO:0007669"/>
    <property type="project" value="UniProtKB-EC"/>
</dbReference>
<evidence type="ECO:0000256" key="22">
    <source>
        <dbReference type="PIRNR" id="PIRNR001563"/>
    </source>
</evidence>
<dbReference type="Gene3D" id="3.90.190.20">
    <property type="entry name" value="Mur ligase, C-terminal domain"/>
    <property type="match status" value="1"/>
</dbReference>
<evidence type="ECO:0000256" key="1">
    <source>
        <dbReference type="ARBA" id="ARBA00001946"/>
    </source>
</evidence>
<protein>
    <recommendedName>
        <fullName evidence="8">Dihydrofolate synthase/folylpolyglutamate synthase</fullName>
        <ecNumber evidence="6">6.3.2.12</ecNumber>
        <ecNumber evidence="7">6.3.2.17</ecNumber>
    </recommendedName>
    <alternativeName>
        <fullName evidence="17">Folylpoly-gamma-glutamate synthetase-dihydrofolate synthetase</fullName>
    </alternativeName>
    <alternativeName>
        <fullName evidence="15">Folylpolyglutamate synthetase</fullName>
    </alternativeName>
    <alternativeName>
        <fullName evidence="16">Tetrahydrofolylpolyglutamate synthase</fullName>
    </alternativeName>
</protein>
<feature type="domain" description="Mur ligase C-terminal" evidence="23">
    <location>
        <begin position="284"/>
        <end position="403"/>
    </location>
</feature>
<comment type="pathway">
    <text evidence="3">Cofactor biosynthesis; tetrahydrofolate biosynthesis; 7,8-dihydrofolate from 2-amino-4-hydroxy-6-hydroxymethyl-7,8-dihydropteridine diphosphate and 4-aminobenzoate: step 2/2.</text>
</comment>
<keyword evidence="12 22" id="KW-0067">ATP-binding</keyword>
<dbReference type="InterPro" id="IPR018109">
    <property type="entry name" value="Folylpolyglutamate_synth_CS"/>
</dbReference>
<sequence length="419" mass="47971">MDKEKILQKIFSLNQFGIKLGLDSTQKLLAKIGNPHLRLKCFHVAGSNGKGSTSSFIASILMEMGFKVGLYTSPHFVRFNERIKINGNEIEDEYLVEFINQINSYIDNEKPTFFEITTSLAFKYFDDNSVDYAIIETGLGGRLDATNVIDPISSVITSISLEHTEHLGNTIEKISFEKAGIIKNDKPVFIGKLNDEAEKVIVQKAVETNSPIIKIKDYIVEESDYLKIKCKNFYLNLYETPLKGYHQLLNSALAIKTIDENFSVNSSQILNGIKNVIGNTGIQGRYEIYNDKPRVIFDSAHNPEGIQIFIDEFKKEKDNYEKSTLVFSVMKDKNIKLMLDLLNKTFDEIFYYELKYERAAKYEVLKNLISEKNIKINLVNDPYEFLTKFIHQNKNECLVFLGSMYLLGEIKSKIISKET</sequence>
<dbReference type="GO" id="GO:0005524">
    <property type="term" value="F:ATP binding"/>
    <property type="evidence" value="ECO:0007669"/>
    <property type="project" value="UniProtKB-KW"/>
</dbReference>
<dbReference type="PIRSF" id="PIRSF001563">
    <property type="entry name" value="Folylpolyglu_synth"/>
    <property type="match status" value="1"/>
</dbReference>
<evidence type="ECO:0000256" key="3">
    <source>
        <dbReference type="ARBA" id="ARBA00004799"/>
    </source>
</evidence>
<dbReference type="Pfam" id="PF02875">
    <property type="entry name" value="Mur_ligase_C"/>
    <property type="match status" value="1"/>
</dbReference>
<comment type="catalytic activity">
    <reaction evidence="19">
        <text>10-formyltetrahydrofolyl-(gamma-L-Glu)(n) + L-glutamate + ATP = 10-formyltetrahydrofolyl-(gamma-L-Glu)(n+1) + ADP + phosphate + H(+)</text>
        <dbReference type="Rhea" id="RHEA:51904"/>
        <dbReference type="Rhea" id="RHEA-COMP:13088"/>
        <dbReference type="Rhea" id="RHEA-COMP:14300"/>
        <dbReference type="ChEBI" id="CHEBI:15378"/>
        <dbReference type="ChEBI" id="CHEBI:29985"/>
        <dbReference type="ChEBI" id="CHEBI:30616"/>
        <dbReference type="ChEBI" id="CHEBI:43474"/>
        <dbReference type="ChEBI" id="CHEBI:134413"/>
        <dbReference type="ChEBI" id="CHEBI:456216"/>
        <dbReference type="EC" id="6.3.2.17"/>
    </reaction>
</comment>
<comment type="pathway">
    <text evidence="4">Cofactor biosynthesis; tetrahydrofolylpolyglutamate biosynthesis.</text>
</comment>
<evidence type="ECO:0000256" key="13">
    <source>
        <dbReference type="ARBA" id="ARBA00022842"/>
    </source>
</evidence>
<dbReference type="GO" id="GO:0046656">
    <property type="term" value="P:folic acid biosynthetic process"/>
    <property type="evidence" value="ECO:0007669"/>
    <property type="project" value="UniProtKB-KW"/>
</dbReference>
<evidence type="ECO:0000256" key="20">
    <source>
        <dbReference type="ARBA" id="ARBA00049035"/>
    </source>
</evidence>
<evidence type="ECO:0000313" key="25">
    <source>
        <dbReference type="EMBL" id="MDF1612384.1"/>
    </source>
</evidence>
<dbReference type="PROSITE" id="PS01012">
    <property type="entry name" value="FOLYLPOLYGLU_SYNT_2"/>
    <property type="match status" value="1"/>
</dbReference>
<evidence type="ECO:0000256" key="5">
    <source>
        <dbReference type="ARBA" id="ARBA00008276"/>
    </source>
</evidence>
<dbReference type="EC" id="6.3.2.12" evidence="6"/>
<comment type="catalytic activity">
    <reaction evidence="20">
        <text>(6R)-5,10-methylenetetrahydrofolyl-(gamma-L-Glu)(n) + L-glutamate + ATP = (6R)-5,10-methylenetetrahydrofolyl-(gamma-L-Glu)(n+1) + ADP + phosphate + H(+)</text>
        <dbReference type="Rhea" id="RHEA:51912"/>
        <dbReference type="Rhea" id="RHEA-COMP:13257"/>
        <dbReference type="Rhea" id="RHEA-COMP:13258"/>
        <dbReference type="ChEBI" id="CHEBI:15378"/>
        <dbReference type="ChEBI" id="CHEBI:29985"/>
        <dbReference type="ChEBI" id="CHEBI:30616"/>
        <dbReference type="ChEBI" id="CHEBI:43474"/>
        <dbReference type="ChEBI" id="CHEBI:136572"/>
        <dbReference type="ChEBI" id="CHEBI:456216"/>
        <dbReference type="EC" id="6.3.2.17"/>
    </reaction>
</comment>
<comment type="function">
    <text evidence="2">Functions in two distinct reactions of the de novo folate biosynthetic pathway. Catalyzes the addition of a glutamate residue to dihydropteroate (7,8-dihydropteroate or H2Pte) to form dihydrofolate (7,8-dihydrofolate monoglutamate or H2Pte-Glu). Also catalyzes successive additions of L-glutamate to tetrahydrofolate or 10-formyltetrahydrofolate or 5,10-methylenetetrahydrofolate, leading to folylpolyglutamate derivatives.</text>
</comment>
<dbReference type="SUPFAM" id="SSF53244">
    <property type="entry name" value="MurD-like peptide ligases, peptide-binding domain"/>
    <property type="match status" value="1"/>
</dbReference>
<keyword evidence="9 22" id="KW-0436">Ligase</keyword>
<comment type="catalytic activity">
    <reaction evidence="21">
        <text>7,8-dihydropteroate + L-glutamate + ATP = 7,8-dihydrofolate + ADP + phosphate + H(+)</text>
        <dbReference type="Rhea" id="RHEA:23584"/>
        <dbReference type="ChEBI" id="CHEBI:15378"/>
        <dbReference type="ChEBI" id="CHEBI:17839"/>
        <dbReference type="ChEBI" id="CHEBI:29985"/>
        <dbReference type="ChEBI" id="CHEBI:30616"/>
        <dbReference type="ChEBI" id="CHEBI:43474"/>
        <dbReference type="ChEBI" id="CHEBI:57451"/>
        <dbReference type="ChEBI" id="CHEBI:456216"/>
        <dbReference type="EC" id="6.3.2.12"/>
    </reaction>
</comment>
<evidence type="ECO:0000256" key="8">
    <source>
        <dbReference type="ARBA" id="ARBA00019357"/>
    </source>
</evidence>
<evidence type="ECO:0000256" key="15">
    <source>
        <dbReference type="ARBA" id="ARBA00030048"/>
    </source>
</evidence>
<keyword evidence="13" id="KW-0460">Magnesium</keyword>
<reference evidence="25" key="1">
    <citation type="submission" date="2023-03" db="EMBL/GenBank/DDBJ databases">
        <title>Stygiobacter electus gen. nov., sp. nov., facultatively anaerobic thermotolerant bacterium of the class Ignavibacteria from a well of Yessentuki mineral water deposit.</title>
        <authorList>
            <person name="Podosokorskaya O.A."/>
            <person name="Elcheninov A.G."/>
            <person name="Petrova N.F."/>
            <person name="Zavarzina D.G."/>
            <person name="Kublanov I.V."/>
            <person name="Merkel A.Y."/>
        </authorList>
    </citation>
    <scope>NUCLEOTIDE SEQUENCE</scope>
    <source>
        <strain evidence="25">09-Me</strain>
    </source>
</reference>
<accession>A0AAE3P1J9</accession>
<comment type="catalytic activity">
    <reaction evidence="18">
        <text>(6S)-5,6,7,8-tetrahydrofolyl-(gamma-L-Glu)(n) + L-glutamate + ATP = (6S)-5,6,7,8-tetrahydrofolyl-(gamma-L-Glu)(n+1) + ADP + phosphate + H(+)</text>
        <dbReference type="Rhea" id="RHEA:10580"/>
        <dbReference type="Rhea" id="RHEA-COMP:14738"/>
        <dbReference type="Rhea" id="RHEA-COMP:14740"/>
        <dbReference type="ChEBI" id="CHEBI:15378"/>
        <dbReference type="ChEBI" id="CHEBI:29985"/>
        <dbReference type="ChEBI" id="CHEBI:30616"/>
        <dbReference type="ChEBI" id="CHEBI:43474"/>
        <dbReference type="ChEBI" id="CHEBI:141005"/>
        <dbReference type="ChEBI" id="CHEBI:456216"/>
        <dbReference type="EC" id="6.3.2.17"/>
    </reaction>
</comment>
<dbReference type="Gene3D" id="3.40.1190.10">
    <property type="entry name" value="Mur-like, catalytic domain"/>
    <property type="match status" value="1"/>
</dbReference>
<keyword evidence="14" id="KW-0289">Folate biosynthesis</keyword>
<dbReference type="GO" id="GO:0005737">
    <property type="term" value="C:cytoplasm"/>
    <property type="evidence" value="ECO:0007669"/>
    <property type="project" value="TreeGrafter"/>
</dbReference>
<evidence type="ECO:0000256" key="12">
    <source>
        <dbReference type="ARBA" id="ARBA00022840"/>
    </source>
</evidence>
<evidence type="ECO:0000256" key="18">
    <source>
        <dbReference type="ARBA" id="ARBA00047493"/>
    </source>
</evidence>
<dbReference type="EMBL" id="JARGDL010000013">
    <property type="protein sequence ID" value="MDF1612384.1"/>
    <property type="molecule type" value="Genomic_DNA"/>
</dbReference>
<evidence type="ECO:0000256" key="10">
    <source>
        <dbReference type="ARBA" id="ARBA00022723"/>
    </source>
</evidence>
<keyword evidence="10" id="KW-0479">Metal-binding</keyword>
<dbReference type="RefSeq" id="WP_321536155.1">
    <property type="nucleotide sequence ID" value="NZ_JARGDL010000013.1"/>
</dbReference>
<organism evidence="25 26">
    <name type="scientific">Stygiobacter electus</name>
    <dbReference type="NCBI Taxonomy" id="3032292"/>
    <lineage>
        <taxon>Bacteria</taxon>
        <taxon>Pseudomonadati</taxon>
        <taxon>Ignavibacteriota</taxon>
        <taxon>Ignavibacteria</taxon>
        <taxon>Ignavibacteriales</taxon>
        <taxon>Melioribacteraceae</taxon>
        <taxon>Stygiobacter</taxon>
    </lineage>
</organism>
<evidence type="ECO:0000256" key="17">
    <source>
        <dbReference type="ARBA" id="ARBA00032510"/>
    </source>
</evidence>
<dbReference type="InterPro" id="IPR001645">
    <property type="entry name" value="Folylpolyglutamate_synth"/>
</dbReference>
<feature type="domain" description="Mur ligase central" evidence="24">
    <location>
        <begin position="44"/>
        <end position="255"/>
    </location>
</feature>
<name>A0AAE3P1J9_9BACT</name>
<dbReference type="InterPro" id="IPR036565">
    <property type="entry name" value="Mur-like_cat_sf"/>
</dbReference>
<evidence type="ECO:0000256" key="7">
    <source>
        <dbReference type="ARBA" id="ARBA00013025"/>
    </source>
</evidence>
<keyword evidence="26" id="KW-1185">Reference proteome</keyword>
<evidence type="ECO:0000256" key="9">
    <source>
        <dbReference type="ARBA" id="ARBA00022598"/>
    </source>
</evidence>
<dbReference type="InterPro" id="IPR013221">
    <property type="entry name" value="Mur_ligase_cen"/>
</dbReference>
<dbReference type="GO" id="GO:0046872">
    <property type="term" value="F:metal ion binding"/>
    <property type="evidence" value="ECO:0007669"/>
    <property type="project" value="UniProtKB-KW"/>
</dbReference>